<feature type="domain" description="DUF7144" evidence="2">
    <location>
        <begin position="24"/>
        <end position="137"/>
    </location>
</feature>
<name>A0A561SKS5_9PSEU</name>
<dbReference type="AlphaFoldDB" id="A0A561SKS5"/>
<dbReference type="OrthoDB" id="4482242at2"/>
<organism evidence="3 4">
    <name type="scientific">Pseudonocardia hierapolitana</name>
    <dbReference type="NCBI Taxonomy" id="1128676"/>
    <lineage>
        <taxon>Bacteria</taxon>
        <taxon>Bacillati</taxon>
        <taxon>Actinomycetota</taxon>
        <taxon>Actinomycetes</taxon>
        <taxon>Pseudonocardiales</taxon>
        <taxon>Pseudonocardiaceae</taxon>
        <taxon>Pseudonocardia</taxon>
    </lineage>
</organism>
<proteinExistence type="predicted"/>
<reference evidence="3 4" key="1">
    <citation type="submission" date="2019-06" db="EMBL/GenBank/DDBJ databases">
        <title>Sequencing the genomes of 1000 actinobacteria strains.</title>
        <authorList>
            <person name="Klenk H.-P."/>
        </authorList>
    </citation>
    <scope>NUCLEOTIDE SEQUENCE [LARGE SCALE GENOMIC DNA]</scope>
    <source>
        <strain evidence="3 4">DSM 45671</strain>
    </source>
</reference>
<keyword evidence="1" id="KW-0472">Membrane</keyword>
<accession>A0A561SKS5</accession>
<gene>
    <name evidence="3" type="ORF">FHX44_111352</name>
</gene>
<feature type="transmembrane region" description="Helical" evidence="1">
    <location>
        <begin position="67"/>
        <end position="86"/>
    </location>
</feature>
<keyword evidence="1" id="KW-1133">Transmembrane helix</keyword>
<protein>
    <recommendedName>
        <fullName evidence="2">DUF7144 domain-containing protein</fullName>
    </recommendedName>
</protein>
<comment type="caution">
    <text evidence="3">The sequence shown here is derived from an EMBL/GenBank/DDBJ whole genome shotgun (WGS) entry which is preliminary data.</text>
</comment>
<keyword evidence="4" id="KW-1185">Reference proteome</keyword>
<evidence type="ECO:0000313" key="4">
    <source>
        <dbReference type="Proteomes" id="UP000321261"/>
    </source>
</evidence>
<evidence type="ECO:0000256" key="1">
    <source>
        <dbReference type="SAM" id="Phobius"/>
    </source>
</evidence>
<dbReference type="Pfam" id="PF23636">
    <property type="entry name" value="DUF7144"/>
    <property type="match status" value="1"/>
</dbReference>
<feature type="transmembrane region" description="Helical" evidence="1">
    <location>
        <begin position="21"/>
        <end position="47"/>
    </location>
</feature>
<keyword evidence="1" id="KW-0812">Transmembrane</keyword>
<feature type="transmembrane region" description="Helical" evidence="1">
    <location>
        <begin position="117"/>
        <end position="135"/>
    </location>
</feature>
<dbReference type="EMBL" id="VIWU01000001">
    <property type="protein sequence ID" value="TWF75468.1"/>
    <property type="molecule type" value="Genomic_DNA"/>
</dbReference>
<evidence type="ECO:0000259" key="2">
    <source>
        <dbReference type="Pfam" id="PF23636"/>
    </source>
</evidence>
<sequence length="139" mass="14592">MSTPAASRPSVPGGPSATFATGFAMFAGVLMIIAGLWSVLTGIAAILGDQVYVTTPEYVYAFDITGWGWIHLILGVLVAVAGVGVVQGATWGVVFGIALASLSALANFAFIPYYPVWSILIIALDVVIIWALVTYRREA</sequence>
<dbReference type="RefSeq" id="WP_147254664.1">
    <property type="nucleotide sequence ID" value="NZ_VIWU01000001.1"/>
</dbReference>
<dbReference type="Proteomes" id="UP000321261">
    <property type="component" value="Unassembled WGS sequence"/>
</dbReference>
<dbReference type="InterPro" id="IPR055568">
    <property type="entry name" value="DUF7144"/>
</dbReference>
<evidence type="ECO:0000313" key="3">
    <source>
        <dbReference type="EMBL" id="TWF75468.1"/>
    </source>
</evidence>